<keyword evidence="6 18" id="KW-0349">Heme</keyword>
<feature type="transmembrane region" description="Helical" evidence="19">
    <location>
        <begin position="273"/>
        <end position="302"/>
    </location>
</feature>
<feature type="transmembrane region" description="Helical" evidence="19">
    <location>
        <begin position="221"/>
        <end position="246"/>
    </location>
</feature>
<dbReference type="InterPro" id="IPR036150">
    <property type="entry name" value="Cyt_b/b6_C_sf"/>
</dbReference>
<evidence type="ECO:0000256" key="2">
    <source>
        <dbReference type="ARBA" id="ARBA00004448"/>
    </source>
</evidence>
<evidence type="ECO:0000259" key="20">
    <source>
        <dbReference type="PROSITE" id="PS51002"/>
    </source>
</evidence>
<feature type="binding site" description="axial binding residue" evidence="18">
    <location>
        <position position="197"/>
    </location>
    <ligand>
        <name>heme b</name>
        <dbReference type="ChEBI" id="CHEBI:60344"/>
        <label>b566</label>
    </ligand>
    <ligandPart>
        <name>Fe</name>
        <dbReference type="ChEBI" id="CHEBI:18248"/>
    </ligandPart>
</feature>
<proteinExistence type="inferred from homology"/>
<dbReference type="SUPFAM" id="SSF81342">
    <property type="entry name" value="Transmembrane di-heme cytochromes"/>
    <property type="match status" value="1"/>
</dbReference>
<evidence type="ECO:0000256" key="5">
    <source>
        <dbReference type="ARBA" id="ARBA00022448"/>
    </source>
</evidence>
<keyword evidence="16 19" id="KW-0472">Membrane</keyword>
<comment type="subunit">
    <text evidence="3">The main subunits of complex b-c1 are: cytochrome b, cytochrome c1 and the Rieske protein.</text>
</comment>
<protein>
    <recommendedName>
        <fullName evidence="4 19">Cytochrome b</fullName>
    </recommendedName>
</protein>
<comment type="cofactor">
    <cofactor evidence="19">
        <name>heme b</name>
        <dbReference type="ChEBI" id="CHEBI:60344"/>
    </cofactor>
    <text evidence="19">Binds 2 heme groups non-covalently.</text>
</comment>
<feature type="binding site" description="axial binding residue" evidence="18">
    <location>
        <position position="98"/>
    </location>
    <ligand>
        <name>heme b</name>
        <dbReference type="ChEBI" id="CHEBI:60344"/>
        <label>b566</label>
    </ligand>
    <ligandPart>
        <name>Fe</name>
        <dbReference type="ChEBI" id="CHEBI:18248"/>
    </ligandPart>
</feature>
<keyword evidence="7 19" id="KW-0679">Respiratory chain</keyword>
<dbReference type="InterPro" id="IPR030689">
    <property type="entry name" value="Cytochrome_b"/>
</dbReference>
<reference evidence="22" key="1">
    <citation type="submission" date="2021-01" db="EMBL/GenBank/DDBJ databases">
        <title>Complete mitochondrial genomes of snail mite Riccardoella tokyoensis and R. reaumuri (Acariformes: Prostigmata: Ereynetidae).</title>
        <authorList>
            <person name="Hiruta S.F."/>
            <person name="Waki T."/>
            <person name="Shimano S."/>
        </authorList>
    </citation>
    <scope>NUCLEOTIDE SEQUENCE</scope>
    <source>
        <strain evidence="22">DaiDaiSG01</strain>
    </source>
</reference>
<keyword evidence="8 19" id="KW-0812">Transmembrane</keyword>
<feature type="transmembrane region" description="Helical" evidence="19">
    <location>
        <begin position="38"/>
        <end position="57"/>
    </location>
</feature>
<evidence type="ECO:0000256" key="14">
    <source>
        <dbReference type="ARBA" id="ARBA00023075"/>
    </source>
</evidence>
<dbReference type="PANTHER" id="PTHR19271:SF16">
    <property type="entry name" value="CYTOCHROME B"/>
    <property type="match status" value="1"/>
</dbReference>
<sequence>MKNQIKNTNSITKMLFNMMVSLPAPSSISYMWNWGSMLGIMMFMQIMTGLLLASHYNPSIMEAFNSIIHINREINNGWMLRFLHMNGSSILFIMIYMHISRGMLFNSFKMMNTWMSGLIMLLLLMGISFLGYVLPWGQMSFWGATVITNLATAIPYLGESLVKWLWGGFSINNATLNRFFMLHFLMPFMLLMMIIIHLAFLHLTGSSTPLGLNNNKDKIPFYPYFIVKDMMSLFMLLMMIFLIMFINPNIMSDPENFNMANPLSTPMHIQPEWYFLFAYAILRSIPSKLGGVMALLMSIMSLMMLPFMKKMTTSSKFMPIKKYTFWLFSMNFIILSWIGANPVEYPFEMTGKIFSMTYFMLLFMLCFFLFVLKTKYKVML</sequence>
<evidence type="ECO:0000256" key="3">
    <source>
        <dbReference type="ARBA" id="ARBA00011649"/>
    </source>
</evidence>
<evidence type="ECO:0000256" key="1">
    <source>
        <dbReference type="ARBA" id="ARBA00002566"/>
    </source>
</evidence>
<evidence type="ECO:0000313" key="22">
    <source>
        <dbReference type="EMBL" id="BCR02929.1"/>
    </source>
</evidence>
<comment type="cofactor">
    <cofactor evidence="18">
        <name>heme</name>
        <dbReference type="ChEBI" id="CHEBI:30413"/>
    </cofactor>
    <text evidence="18">Binds 2 heme groups non-covalently.</text>
</comment>
<dbReference type="InterPro" id="IPR005798">
    <property type="entry name" value="Cyt_b/b6_C"/>
</dbReference>
<evidence type="ECO:0000256" key="16">
    <source>
        <dbReference type="ARBA" id="ARBA00023136"/>
    </source>
</evidence>
<evidence type="ECO:0000256" key="18">
    <source>
        <dbReference type="PIRSR" id="PIRSR038885-2"/>
    </source>
</evidence>
<evidence type="ECO:0000256" key="9">
    <source>
        <dbReference type="ARBA" id="ARBA00022723"/>
    </source>
</evidence>
<keyword evidence="10" id="KW-0999">Mitochondrion inner membrane</keyword>
<dbReference type="InterPro" id="IPR005797">
    <property type="entry name" value="Cyt_b/b6_N"/>
</dbReference>
<dbReference type="EMBL" id="LC601993">
    <property type="protein sequence ID" value="BCR02929.1"/>
    <property type="molecule type" value="Genomic_DNA"/>
</dbReference>
<keyword evidence="11 19" id="KW-0249">Electron transport</keyword>
<keyword evidence="5 19" id="KW-0813">Transport</keyword>
<feature type="transmembrane region" description="Helical" evidence="19">
    <location>
        <begin position="111"/>
        <end position="134"/>
    </location>
</feature>
<comment type="function">
    <text evidence="1 19">Component of the ubiquinol-cytochrome c reductase complex (complex III or cytochrome b-c1 complex) that is part of the mitochondrial respiratory chain. The b-c1 complex mediates electron transfer from ubiquinol to cytochrome c. Contributes to the generation of a proton gradient across the mitochondrial membrane that is then used for ATP synthesis.</text>
</comment>
<keyword evidence="15 19" id="KW-0496">Mitochondrion</keyword>
<feature type="transmembrane region" description="Helical" evidence="19">
    <location>
        <begin position="178"/>
        <end position="200"/>
    </location>
</feature>
<evidence type="ECO:0000256" key="15">
    <source>
        <dbReference type="ARBA" id="ARBA00023128"/>
    </source>
</evidence>
<dbReference type="PIRSF" id="PIRSF038885">
    <property type="entry name" value="COB"/>
    <property type="match status" value="1"/>
</dbReference>
<dbReference type="GO" id="GO:0006122">
    <property type="term" value="P:mitochondrial electron transport, ubiquinol to cytochrome c"/>
    <property type="evidence" value="ECO:0007669"/>
    <property type="project" value="TreeGrafter"/>
</dbReference>
<comment type="similarity">
    <text evidence="19">Belongs to the cytochrome b family.</text>
</comment>
<dbReference type="CDD" id="cd00290">
    <property type="entry name" value="cytochrome_b_C"/>
    <property type="match status" value="1"/>
</dbReference>
<dbReference type="GO" id="GO:0008121">
    <property type="term" value="F:quinol-cytochrome-c reductase activity"/>
    <property type="evidence" value="ECO:0007669"/>
    <property type="project" value="InterPro"/>
</dbReference>
<evidence type="ECO:0000256" key="4">
    <source>
        <dbReference type="ARBA" id="ARBA00013531"/>
    </source>
</evidence>
<evidence type="ECO:0000256" key="10">
    <source>
        <dbReference type="ARBA" id="ARBA00022792"/>
    </source>
</evidence>
<geneLocation type="mitochondrion" evidence="22"/>
<feature type="transmembrane region" description="Helical" evidence="19">
    <location>
        <begin position="352"/>
        <end position="372"/>
    </location>
</feature>
<feature type="binding site" description="axial binding residue" evidence="18">
    <location>
        <position position="183"/>
    </location>
    <ligand>
        <name>heme b</name>
        <dbReference type="ChEBI" id="CHEBI:60344"/>
        <label>b562</label>
    </ligand>
    <ligandPart>
        <name>Fe</name>
        <dbReference type="ChEBI" id="CHEBI:18248"/>
    </ligandPart>
</feature>
<evidence type="ECO:0000256" key="12">
    <source>
        <dbReference type="ARBA" id="ARBA00022989"/>
    </source>
</evidence>
<evidence type="ECO:0000256" key="19">
    <source>
        <dbReference type="RuleBase" id="RU362117"/>
    </source>
</evidence>
<feature type="domain" description="Cytochrome b/b6 N-terminal region profile" evidence="20">
    <location>
        <begin position="1"/>
        <end position="210"/>
    </location>
</feature>
<evidence type="ECO:0000256" key="7">
    <source>
        <dbReference type="ARBA" id="ARBA00022660"/>
    </source>
</evidence>
<evidence type="ECO:0000256" key="8">
    <source>
        <dbReference type="ARBA" id="ARBA00022692"/>
    </source>
</evidence>
<dbReference type="InterPro" id="IPR048259">
    <property type="entry name" value="Cytochrome_b_N_euk/bac"/>
</dbReference>
<comment type="subcellular location">
    <subcellularLocation>
        <location evidence="2">Mitochondrion inner membrane</location>
        <topology evidence="2">Multi-pass membrane protein</topology>
    </subcellularLocation>
</comment>
<dbReference type="SUPFAM" id="SSF81648">
    <property type="entry name" value="a domain/subunit of cytochrome bc1 complex (Ubiquinol-cytochrome c reductase)"/>
    <property type="match status" value="1"/>
</dbReference>
<organism evidence="22">
    <name type="scientific">Riccardoella reaumuri</name>
    <dbReference type="NCBI Taxonomy" id="2803873"/>
    <lineage>
        <taxon>Eukaryota</taxon>
        <taxon>Metazoa</taxon>
        <taxon>Ecdysozoa</taxon>
        <taxon>Arthropoda</taxon>
        <taxon>Chelicerata</taxon>
        <taxon>Arachnida</taxon>
        <taxon>Acari</taxon>
        <taxon>Acariformes</taxon>
        <taxon>Trombidiformes</taxon>
        <taxon>Prostigmata</taxon>
        <taxon>Eupodina</taxon>
        <taxon>Tydeoidea</taxon>
        <taxon>Ereynetidae</taxon>
        <taxon>Riccardoella</taxon>
    </lineage>
</organism>
<dbReference type="CDD" id="cd00284">
    <property type="entry name" value="Cytochrome_b_N"/>
    <property type="match status" value="1"/>
</dbReference>
<gene>
    <name evidence="22" type="primary">cytb</name>
</gene>
<keyword evidence="13 18" id="KW-0408">Iron</keyword>
<keyword evidence="12 19" id="KW-1133">Transmembrane helix</keyword>
<accession>A0A7R7Z699</accession>
<keyword evidence="9 18" id="KW-0479">Metal-binding</keyword>
<dbReference type="InterPro" id="IPR027387">
    <property type="entry name" value="Cytb/b6-like_sf"/>
</dbReference>
<dbReference type="InterPro" id="IPR048260">
    <property type="entry name" value="Cytochrome_b_C_euk/bac"/>
</dbReference>
<dbReference type="PROSITE" id="PS51003">
    <property type="entry name" value="CYTB_CTER"/>
    <property type="match status" value="1"/>
</dbReference>
<evidence type="ECO:0000256" key="11">
    <source>
        <dbReference type="ARBA" id="ARBA00022982"/>
    </source>
</evidence>
<dbReference type="GO" id="GO:0005743">
    <property type="term" value="C:mitochondrial inner membrane"/>
    <property type="evidence" value="ECO:0007669"/>
    <property type="project" value="UniProtKB-SubCell"/>
</dbReference>
<dbReference type="PANTHER" id="PTHR19271">
    <property type="entry name" value="CYTOCHROME B"/>
    <property type="match status" value="1"/>
</dbReference>
<dbReference type="Gene3D" id="1.20.810.10">
    <property type="entry name" value="Cytochrome Bc1 Complex, Chain C"/>
    <property type="match status" value="1"/>
</dbReference>
<reference evidence="22" key="2">
    <citation type="submission" date="2021-01" db="EMBL/GenBank/DDBJ databases">
        <authorList>
            <person name="Hiruta S."/>
            <person name="Waki T."/>
            <person name="Shimano S."/>
        </authorList>
    </citation>
    <scope>NUCLEOTIDE SEQUENCE</scope>
    <source>
        <strain evidence="22">DaiDaiSG01</strain>
    </source>
</reference>
<dbReference type="Pfam" id="PF00033">
    <property type="entry name" value="Cytochrome_B"/>
    <property type="match status" value="1"/>
</dbReference>
<evidence type="ECO:0000259" key="21">
    <source>
        <dbReference type="PROSITE" id="PS51003"/>
    </source>
</evidence>
<dbReference type="GO" id="GO:0046872">
    <property type="term" value="F:metal ion binding"/>
    <property type="evidence" value="ECO:0007669"/>
    <property type="project" value="UniProtKB-UniRule"/>
</dbReference>
<dbReference type="GO" id="GO:0045275">
    <property type="term" value="C:respiratory chain complex III"/>
    <property type="evidence" value="ECO:0007669"/>
    <property type="project" value="InterPro"/>
</dbReference>
<dbReference type="PROSITE" id="PS51002">
    <property type="entry name" value="CYTB_NTER"/>
    <property type="match status" value="1"/>
</dbReference>
<feature type="binding site" evidence="17">
    <location>
        <position position="202"/>
    </location>
    <ligand>
        <name>a ubiquinone</name>
        <dbReference type="ChEBI" id="CHEBI:16389"/>
    </ligand>
</feature>
<name>A0A7R7Z699_9ACAR</name>
<feature type="transmembrane region" description="Helical" evidence="19">
    <location>
        <begin position="323"/>
        <end position="340"/>
    </location>
</feature>
<feature type="transmembrane region" description="Helical" evidence="19">
    <location>
        <begin position="78"/>
        <end position="99"/>
    </location>
</feature>
<dbReference type="GO" id="GO:0016491">
    <property type="term" value="F:oxidoreductase activity"/>
    <property type="evidence" value="ECO:0007669"/>
    <property type="project" value="UniProtKB-UniRule"/>
</dbReference>
<dbReference type="AlphaFoldDB" id="A0A7R7Z699"/>
<evidence type="ECO:0000256" key="13">
    <source>
        <dbReference type="ARBA" id="ARBA00023004"/>
    </source>
</evidence>
<evidence type="ECO:0000256" key="17">
    <source>
        <dbReference type="PIRSR" id="PIRSR038885-1"/>
    </source>
</evidence>
<feature type="transmembrane region" description="Helical" evidence="19">
    <location>
        <begin position="141"/>
        <end position="158"/>
    </location>
</feature>
<feature type="binding site" description="axial binding residue" evidence="18">
    <location>
        <position position="84"/>
    </location>
    <ligand>
        <name>heme b</name>
        <dbReference type="ChEBI" id="CHEBI:60344"/>
        <label>b562</label>
    </ligand>
    <ligandPart>
        <name>Fe</name>
        <dbReference type="ChEBI" id="CHEBI:18248"/>
    </ligandPart>
</feature>
<dbReference type="Pfam" id="PF00032">
    <property type="entry name" value="Cytochrom_B_C"/>
    <property type="match status" value="1"/>
</dbReference>
<feature type="domain" description="Cytochrome b/b6 C-terminal region profile" evidence="21">
    <location>
        <begin position="211"/>
        <end position="380"/>
    </location>
</feature>
<keyword evidence="14" id="KW-0830">Ubiquinone</keyword>
<dbReference type="InterPro" id="IPR016174">
    <property type="entry name" value="Di-haem_cyt_TM"/>
</dbReference>
<evidence type="ECO:0000256" key="6">
    <source>
        <dbReference type="ARBA" id="ARBA00022617"/>
    </source>
</evidence>